<organism evidence="3">
    <name type="scientific">Rhodotorula toruloides</name>
    <name type="common">Yeast</name>
    <name type="synonym">Rhodosporidium toruloides</name>
    <dbReference type="NCBI Taxonomy" id="5286"/>
    <lineage>
        <taxon>Eukaryota</taxon>
        <taxon>Fungi</taxon>
        <taxon>Dikarya</taxon>
        <taxon>Basidiomycota</taxon>
        <taxon>Pucciniomycotina</taxon>
        <taxon>Microbotryomycetes</taxon>
        <taxon>Sporidiobolales</taxon>
        <taxon>Sporidiobolaceae</taxon>
        <taxon>Rhodotorula</taxon>
    </lineage>
</organism>
<evidence type="ECO:0000256" key="1">
    <source>
        <dbReference type="SAM" id="MobiDB-lite"/>
    </source>
</evidence>
<dbReference type="InterPro" id="IPR036047">
    <property type="entry name" value="F-box-like_dom_sf"/>
</dbReference>
<feature type="compositionally biased region" description="Low complexity" evidence="1">
    <location>
        <begin position="467"/>
        <end position="479"/>
    </location>
</feature>
<accession>A0A061AQ43</accession>
<dbReference type="Pfam" id="PF12014">
    <property type="entry name" value="Cyclin_D1_bind"/>
    <property type="match status" value="1"/>
</dbReference>
<dbReference type="EMBL" id="LK052939">
    <property type="protein sequence ID" value="CDR39281.1"/>
    <property type="molecule type" value="Genomic_DNA"/>
</dbReference>
<feature type="region of interest" description="Disordered" evidence="1">
    <location>
        <begin position="245"/>
        <end position="264"/>
    </location>
</feature>
<dbReference type="SUPFAM" id="SSF81383">
    <property type="entry name" value="F-box domain"/>
    <property type="match status" value="1"/>
</dbReference>
<dbReference type="GO" id="GO:0031146">
    <property type="term" value="P:SCF-dependent proteasomal ubiquitin-dependent protein catabolic process"/>
    <property type="evidence" value="ECO:0007669"/>
    <property type="project" value="TreeGrafter"/>
</dbReference>
<gene>
    <name evidence="3" type="ORF">RHTO0S_04e03532g</name>
</gene>
<dbReference type="SMART" id="SM00256">
    <property type="entry name" value="FBOX"/>
    <property type="match status" value="1"/>
</dbReference>
<dbReference type="OrthoDB" id="722566at2759"/>
<dbReference type="Pfam" id="PF12937">
    <property type="entry name" value="F-box-like"/>
    <property type="match status" value="1"/>
</dbReference>
<name>A0A061AQ43_RHOTO</name>
<proteinExistence type="predicted"/>
<reference evidence="3" key="1">
    <citation type="journal article" date="2014" name="Genome Announc.">
        <title>Draft genome sequence of Rhodosporidium toruloides CECT1137, an oleaginous yeast of biotechnological interest.</title>
        <authorList>
            <person name="Morin N."/>
            <person name="Calcas X."/>
            <person name="Devillers H."/>
            <person name="Durrens P."/>
            <person name="Sherman D.J."/>
            <person name="Nicaud J.-M."/>
            <person name="Neuveglise C."/>
        </authorList>
    </citation>
    <scope>NUCLEOTIDE SEQUENCE</scope>
    <source>
        <strain evidence="3">CECT1137</strain>
    </source>
</reference>
<feature type="domain" description="F-box" evidence="2">
    <location>
        <begin position="12"/>
        <end position="58"/>
    </location>
</feature>
<protein>
    <submittedName>
        <fullName evidence="3">RHTO0S04e03532g1_1</fullName>
    </submittedName>
</protein>
<dbReference type="CDD" id="cd22087">
    <property type="entry name" value="F-box_FBXO7"/>
    <property type="match status" value="1"/>
</dbReference>
<sequence>MDAEMATGDSQQASLVTLPPELLLRTFSLLDPQSLVRLSATCTILHAVARSETLWRSIVQTVVREHWIGEAGDEAGLSAREDNGSTWFKAASFLLPHGQNLGYFASSISFTSRISRVGIRSSPLASADRPPRYTIAATQMIPRNRYSTATPPPPNFLPFGAVRPRPEQSLLFISPQVNPSHPYAGASMELLEPTYDFGSHTFEITPEEGACLSTLRARADGALAGQAPPQASSVRLRLALEPVRRKVERPSASSADLPGGANDQPWDPAARVGLHREALFALFSGRLPDRPWPTAQLVGLEELNTADLLVWRAGRTDPPRHMIKLGDGAFRGLKDWLRSPDGAELPLAEVVQPADEASGEDDEAFVTGFRIRAKRTPKHPPTSDQARGETSSSAGTSERWSNGTATTRRRGVGANGGMAVLWHGREQDPEETRRPITILRAGDEAEGGFVLRLPGSPPQPVSPPLPSADDAGASASTDDQLADAVDASSEAFFPVKAPARPLRWIDESHADEHGDIPARSLEGLWVGTYSAHGLEFIYITVGIAEFPRQEDADSSDSENEYAAAPSYHYVIQATKATGDANVPSGQPSWIAILPPTSADILLDSSAPPIVPTISSTKFRDFSSLDPSSPAYTSLNNGLGPDWDEGVVQGYGRLALTGYTSPSWSPARVRFFKSEPRLPPPPELAETAQEKVIESVEEIQIHWLELSAVSTFRRVRI</sequence>
<feature type="compositionally biased region" description="Pro residues" evidence="1">
    <location>
        <begin position="455"/>
        <end position="466"/>
    </location>
</feature>
<feature type="region of interest" description="Disordered" evidence="1">
    <location>
        <begin position="448"/>
        <end position="482"/>
    </location>
</feature>
<dbReference type="GO" id="GO:0016567">
    <property type="term" value="P:protein ubiquitination"/>
    <property type="evidence" value="ECO:0007669"/>
    <property type="project" value="UniProtKB-UniPathway"/>
</dbReference>
<dbReference type="Gene3D" id="1.20.1280.50">
    <property type="match status" value="1"/>
</dbReference>
<dbReference type="GO" id="GO:0005737">
    <property type="term" value="C:cytoplasm"/>
    <property type="evidence" value="ECO:0007669"/>
    <property type="project" value="TreeGrafter"/>
</dbReference>
<dbReference type="PROSITE" id="PS50181">
    <property type="entry name" value="FBOX"/>
    <property type="match status" value="1"/>
</dbReference>
<evidence type="ECO:0000313" key="3">
    <source>
        <dbReference type="EMBL" id="CDR39281.1"/>
    </source>
</evidence>
<feature type="region of interest" description="Disordered" evidence="1">
    <location>
        <begin position="370"/>
        <end position="414"/>
    </location>
</feature>
<dbReference type="InterPro" id="IPR001810">
    <property type="entry name" value="F-box_dom"/>
</dbReference>
<evidence type="ECO:0000259" key="2">
    <source>
        <dbReference type="PROSITE" id="PS50181"/>
    </source>
</evidence>
<dbReference type="PANTHER" id="PTHR12874:SF9">
    <property type="entry name" value="F-BOX ONLY PROTEIN 48"/>
    <property type="match status" value="1"/>
</dbReference>
<dbReference type="AlphaFoldDB" id="A0A061AQ43"/>
<feature type="compositionally biased region" description="Polar residues" evidence="1">
    <location>
        <begin position="382"/>
        <end position="406"/>
    </location>
</feature>
<dbReference type="GO" id="GO:0019005">
    <property type="term" value="C:SCF ubiquitin ligase complex"/>
    <property type="evidence" value="ECO:0007669"/>
    <property type="project" value="TreeGrafter"/>
</dbReference>
<dbReference type="PANTHER" id="PTHR12874">
    <property type="entry name" value="F-BOX ONLY PROTEIN 48-RELATED"/>
    <property type="match status" value="1"/>
</dbReference>
<dbReference type="UniPathway" id="UPA00143"/>